<dbReference type="PANTHER" id="PTHR44013">
    <property type="entry name" value="ZINC-TYPE ALCOHOL DEHYDROGENASE-LIKE PROTEIN C16A3.02C"/>
    <property type="match status" value="1"/>
</dbReference>
<dbReference type="SUPFAM" id="SSF51735">
    <property type="entry name" value="NAD(P)-binding Rossmann-fold domains"/>
    <property type="match status" value="1"/>
</dbReference>
<dbReference type="RefSeq" id="WP_337336479.1">
    <property type="nucleotide sequence ID" value="NZ_JBBDGL010000001.1"/>
</dbReference>
<dbReference type="InterPro" id="IPR036291">
    <property type="entry name" value="NAD(P)-bd_dom_sf"/>
</dbReference>
<dbReference type="Gene3D" id="3.90.180.10">
    <property type="entry name" value="Medium-chain alcohol dehydrogenases, catalytic domain"/>
    <property type="match status" value="1"/>
</dbReference>
<reference evidence="2 3" key="1">
    <citation type="submission" date="2024-02" db="EMBL/GenBank/DDBJ databases">
        <authorList>
            <person name="Saticioglu I.B."/>
        </authorList>
    </citation>
    <scope>NUCLEOTIDE SEQUENCE [LARGE SCALE GENOMIC DNA]</scope>
    <source>
        <strain evidence="2 3">Mu-86</strain>
    </source>
</reference>
<dbReference type="Gene3D" id="3.40.50.720">
    <property type="entry name" value="NAD(P)-binding Rossmann-like Domain"/>
    <property type="match status" value="1"/>
</dbReference>
<dbReference type="SMART" id="SM00829">
    <property type="entry name" value="PKS_ER"/>
    <property type="match status" value="1"/>
</dbReference>
<dbReference type="CDD" id="cd08267">
    <property type="entry name" value="MDR1"/>
    <property type="match status" value="1"/>
</dbReference>
<evidence type="ECO:0000259" key="1">
    <source>
        <dbReference type="SMART" id="SM00829"/>
    </source>
</evidence>
<gene>
    <name evidence="2" type="ORF">WDU96_00255</name>
</gene>
<dbReference type="InterPro" id="IPR020843">
    <property type="entry name" value="ER"/>
</dbReference>
<evidence type="ECO:0000313" key="2">
    <source>
        <dbReference type="EMBL" id="MEJ1154028.1"/>
    </source>
</evidence>
<dbReference type="InterPro" id="IPR052733">
    <property type="entry name" value="Chloroplast_QOR"/>
</dbReference>
<evidence type="ECO:0000313" key="3">
    <source>
        <dbReference type="Proteomes" id="UP001368654"/>
    </source>
</evidence>
<dbReference type="Pfam" id="PF13602">
    <property type="entry name" value="ADH_zinc_N_2"/>
    <property type="match status" value="1"/>
</dbReference>
<protein>
    <submittedName>
        <fullName evidence="2">NAD(P)-dependent alcohol dehydrogenase</fullName>
    </submittedName>
</protein>
<dbReference type="EMBL" id="JBBDGL010000001">
    <property type="protein sequence ID" value="MEJ1154028.1"/>
    <property type="molecule type" value="Genomic_DNA"/>
</dbReference>
<feature type="domain" description="Enoyl reductase (ER)" evidence="1">
    <location>
        <begin position="17"/>
        <end position="329"/>
    </location>
</feature>
<dbReference type="Pfam" id="PF08240">
    <property type="entry name" value="ADH_N"/>
    <property type="match status" value="1"/>
</dbReference>
<dbReference type="SUPFAM" id="SSF50129">
    <property type="entry name" value="GroES-like"/>
    <property type="match status" value="1"/>
</dbReference>
<proteinExistence type="predicted"/>
<dbReference type="InterPro" id="IPR013154">
    <property type="entry name" value="ADH-like_N"/>
</dbReference>
<keyword evidence="3" id="KW-1185">Reference proteome</keyword>
<sequence length="333" mass="34409">MNPLPTTMSAWCQERYGGPEVVVQAQIDVPQVGRDEVLVRTHATSLNAGDIYVMRGEPLVLRVAFGLRRPKQRVRGMDAAATVVALGERVTQFKVGDEVVGELAGGALAEYAVSTASRLVHRPSELDVTVAAALPVAGGTALQAVDRAGVATGQRVLVIGASGGVGTFAVQLCAQRGAEVWALCGERNRPLVESLGAAATFDYKKVQPGATELGEAEFDVVIDIAGTARLRALQRLVRDGGKVVLVSGQGGRMLGPLARLTAASIISVGSKRKLLPLAATANQDTLNSLVALATAGSLAPVIEHVSSFDEADAALARAADGHVVGKIVVTVTG</sequence>
<dbReference type="InterPro" id="IPR011032">
    <property type="entry name" value="GroES-like_sf"/>
</dbReference>
<comment type="caution">
    <text evidence="2">The sequence shown here is derived from an EMBL/GenBank/DDBJ whole genome shotgun (WGS) entry which is preliminary data.</text>
</comment>
<dbReference type="Proteomes" id="UP001368654">
    <property type="component" value="Unassembled WGS sequence"/>
</dbReference>
<organism evidence="2 3">
    <name type="scientific">Microbacterium marmarense</name>
    <dbReference type="NCBI Taxonomy" id="3122051"/>
    <lineage>
        <taxon>Bacteria</taxon>
        <taxon>Bacillati</taxon>
        <taxon>Actinomycetota</taxon>
        <taxon>Actinomycetes</taxon>
        <taxon>Micrococcales</taxon>
        <taxon>Microbacteriaceae</taxon>
        <taxon>Microbacterium</taxon>
    </lineage>
</organism>
<dbReference type="PANTHER" id="PTHR44013:SF1">
    <property type="entry name" value="ZINC-TYPE ALCOHOL DEHYDROGENASE-LIKE PROTEIN C16A3.02C"/>
    <property type="match status" value="1"/>
</dbReference>
<name>A0ABU8LQ78_9MICO</name>
<accession>A0ABU8LQ78</accession>